<gene>
    <name evidence="4" type="primary">egtD</name>
    <name evidence="4" type="ORF">LO55_4688</name>
</gene>
<dbReference type="Proteomes" id="UP000180246">
    <property type="component" value="Unassembled WGS sequence"/>
</dbReference>
<dbReference type="PANTHER" id="PTHR43397:SF1">
    <property type="entry name" value="ERGOTHIONEINE BIOSYNTHESIS PROTEIN 1"/>
    <property type="match status" value="1"/>
</dbReference>
<reference evidence="4 5" key="1">
    <citation type="submission" date="2014-10" db="EMBL/GenBank/DDBJ databases">
        <authorList>
            <person name="Seo M.-J."/>
            <person name="Seok Y.J."/>
            <person name="Cha I.-T."/>
        </authorList>
    </citation>
    <scope>NUCLEOTIDE SEQUENCE [LARGE SCALE GENOMIC DNA]</scope>
    <source>
        <strain evidence="4 5">NEU</strain>
    </source>
</reference>
<evidence type="ECO:0000259" key="3">
    <source>
        <dbReference type="Pfam" id="PF10017"/>
    </source>
</evidence>
<organism evidence="4 5">
    <name type="scientific">Massilia timonae</name>
    <dbReference type="NCBI Taxonomy" id="47229"/>
    <lineage>
        <taxon>Bacteria</taxon>
        <taxon>Pseudomonadati</taxon>
        <taxon>Pseudomonadota</taxon>
        <taxon>Betaproteobacteria</taxon>
        <taxon>Burkholderiales</taxon>
        <taxon>Oxalobacteraceae</taxon>
        <taxon>Telluria group</taxon>
        <taxon>Massilia</taxon>
    </lineage>
</organism>
<dbReference type="SUPFAM" id="SSF53335">
    <property type="entry name" value="S-adenosyl-L-methionine-dependent methyltransferases"/>
    <property type="match status" value="1"/>
</dbReference>
<comment type="caution">
    <text evidence="4">The sequence shown here is derived from an EMBL/GenBank/DDBJ whole genome shotgun (WGS) entry which is preliminary data.</text>
</comment>
<dbReference type="AlphaFoldDB" id="A0A1S2N839"/>
<keyword evidence="2 4" id="KW-0808">Transferase</keyword>
<evidence type="ECO:0000256" key="2">
    <source>
        <dbReference type="ARBA" id="ARBA00022679"/>
    </source>
</evidence>
<dbReference type="EMBL" id="JRYB01000001">
    <property type="protein sequence ID" value="OIJ41257.1"/>
    <property type="molecule type" value="Genomic_DNA"/>
</dbReference>
<dbReference type="NCBIfam" id="TIGR03438">
    <property type="entry name" value="egtD_ergothio"/>
    <property type="match status" value="1"/>
</dbReference>
<dbReference type="Gene3D" id="3.40.50.150">
    <property type="entry name" value="Vaccinia Virus protein VP39"/>
    <property type="match status" value="1"/>
</dbReference>
<dbReference type="Pfam" id="PF10017">
    <property type="entry name" value="Methyltransf_33"/>
    <property type="match status" value="1"/>
</dbReference>
<name>A0A1S2N839_9BURK</name>
<dbReference type="InterPro" id="IPR035094">
    <property type="entry name" value="EgtD"/>
</dbReference>
<dbReference type="InterPro" id="IPR051128">
    <property type="entry name" value="EgtD_Methyltrsf_superfamily"/>
</dbReference>
<protein>
    <submittedName>
        <fullName evidence="4">Dimethylhistidine N-methyltransferase</fullName>
        <ecNumber evidence="4">2.1.1.44</ecNumber>
    </submittedName>
</protein>
<dbReference type="EC" id="2.1.1.44" evidence="4"/>
<proteinExistence type="predicted"/>
<accession>A0A1S2N839</accession>
<evidence type="ECO:0000256" key="1">
    <source>
        <dbReference type="ARBA" id="ARBA00022603"/>
    </source>
</evidence>
<dbReference type="InterPro" id="IPR017804">
    <property type="entry name" value="MeTrfase_EgtD-like"/>
</dbReference>
<feature type="domain" description="Histidine-specific methyltransferase SAM-dependent" evidence="3">
    <location>
        <begin position="49"/>
        <end position="346"/>
    </location>
</feature>
<dbReference type="InterPro" id="IPR019257">
    <property type="entry name" value="MeTrfase_dom"/>
</dbReference>
<dbReference type="GO" id="GO:0032259">
    <property type="term" value="P:methylation"/>
    <property type="evidence" value="ECO:0007669"/>
    <property type="project" value="UniProtKB-KW"/>
</dbReference>
<evidence type="ECO:0000313" key="4">
    <source>
        <dbReference type="EMBL" id="OIJ41257.1"/>
    </source>
</evidence>
<sequence length="350" mass="39080">MMVKTATIEDILICHLAWCGVAARMINLMLTTCTSDERQAAIANAHDAQELHAGLRADDACISPKFLYDALGSKLFEAICELPEYYPTRTEAEIFERHGAEIARVAGLGTTLIDLGAGNCAKAAKLFPLLQPAQYVAVDISSEFTHDALARLRQRFPQIAMEALGMDFSNRFELPDLVRAERRLFFYPGSSLGNFTPEDAQAFLARLRAQCGPDGGILIGIDLAKDKATLDAAYDDALGVTAAFNLNILRHVNRLVDADFDIRQWRHHGFYNTARGRIEMHLEARTPQEVHWRGGARRFEAGDCIHTENSYKYQQADAIKLLERSGFEATRVWTDPQRWFAVIHAQAISP</sequence>
<dbReference type="PANTHER" id="PTHR43397">
    <property type="entry name" value="ERGOTHIONEINE BIOSYNTHESIS PROTEIN 1"/>
    <property type="match status" value="1"/>
</dbReference>
<evidence type="ECO:0000313" key="5">
    <source>
        <dbReference type="Proteomes" id="UP000180246"/>
    </source>
</evidence>
<dbReference type="PIRSF" id="PIRSF018005">
    <property type="entry name" value="UCP018005"/>
    <property type="match status" value="1"/>
</dbReference>
<dbReference type="GO" id="GO:0052706">
    <property type="term" value="F:L-histidine N(alpha)-methyltransferase activity"/>
    <property type="evidence" value="ECO:0007669"/>
    <property type="project" value="UniProtKB-EC"/>
</dbReference>
<keyword evidence="1 4" id="KW-0489">Methyltransferase</keyword>
<dbReference type="InterPro" id="IPR029063">
    <property type="entry name" value="SAM-dependent_MTases_sf"/>
</dbReference>